<feature type="compositionally biased region" description="Low complexity" evidence="1">
    <location>
        <begin position="41"/>
        <end position="54"/>
    </location>
</feature>
<feature type="signal peptide" evidence="2">
    <location>
        <begin position="1"/>
        <end position="23"/>
    </location>
</feature>
<dbReference type="Pfam" id="PF10646">
    <property type="entry name" value="Germane"/>
    <property type="match status" value="1"/>
</dbReference>
<dbReference type="PROSITE" id="PS51257">
    <property type="entry name" value="PROKAR_LIPOPROTEIN"/>
    <property type="match status" value="1"/>
</dbReference>
<keyword evidence="5" id="KW-1185">Reference proteome</keyword>
<accession>A0ABQ4MDG6</accession>
<keyword evidence="2" id="KW-0732">Signal</keyword>
<feature type="region of interest" description="Disordered" evidence="1">
    <location>
        <begin position="23"/>
        <end position="72"/>
    </location>
</feature>
<dbReference type="RefSeq" id="WP_213655024.1">
    <property type="nucleotide sequence ID" value="NZ_BOSL01000007.1"/>
</dbReference>
<organism evidence="4 5">
    <name type="scientific">Paenibacillus vini</name>
    <dbReference type="NCBI Taxonomy" id="1476024"/>
    <lineage>
        <taxon>Bacteria</taxon>
        <taxon>Bacillati</taxon>
        <taxon>Bacillota</taxon>
        <taxon>Bacilli</taxon>
        <taxon>Bacillales</taxon>
        <taxon>Paenibacillaceae</taxon>
        <taxon>Paenibacillus</taxon>
    </lineage>
</organism>
<evidence type="ECO:0000313" key="5">
    <source>
        <dbReference type="Proteomes" id="UP000679992"/>
    </source>
</evidence>
<protein>
    <recommendedName>
        <fullName evidence="3">GerMN domain-containing protein</fullName>
    </recommendedName>
</protein>
<comment type="caution">
    <text evidence="4">The sequence shown here is derived from an EMBL/GenBank/DDBJ whole genome shotgun (WGS) entry which is preliminary data.</text>
</comment>
<name>A0ABQ4MDG6_9BACL</name>
<dbReference type="EMBL" id="BOSL01000007">
    <property type="protein sequence ID" value="GIP53470.1"/>
    <property type="molecule type" value="Genomic_DNA"/>
</dbReference>
<proteinExistence type="predicted"/>
<feature type="domain" description="GerMN" evidence="3">
    <location>
        <begin position="82"/>
        <end position="187"/>
    </location>
</feature>
<feature type="chain" id="PRO_5047086503" description="GerMN domain-containing protein" evidence="2">
    <location>
        <begin position="24"/>
        <end position="203"/>
    </location>
</feature>
<evidence type="ECO:0000259" key="3">
    <source>
        <dbReference type="Pfam" id="PF10646"/>
    </source>
</evidence>
<evidence type="ECO:0000256" key="2">
    <source>
        <dbReference type="SAM" id="SignalP"/>
    </source>
</evidence>
<dbReference type="Proteomes" id="UP000679992">
    <property type="component" value="Unassembled WGS sequence"/>
</dbReference>
<gene>
    <name evidence="4" type="ORF">J42TS3_25050</name>
</gene>
<reference evidence="4 5" key="1">
    <citation type="submission" date="2021-03" db="EMBL/GenBank/DDBJ databases">
        <title>Antimicrobial resistance genes in bacteria isolated from Japanese honey, and their potential for conferring macrolide and lincosamide resistance in the American foulbrood pathogen Paenibacillus larvae.</title>
        <authorList>
            <person name="Okamoto M."/>
            <person name="Kumagai M."/>
            <person name="Kanamori H."/>
            <person name="Takamatsu D."/>
        </authorList>
    </citation>
    <scope>NUCLEOTIDE SEQUENCE [LARGE SCALE GENOMIC DNA]</scope>
    <source>
        <strain evidence="4 5">J42TS3</strain>
    </source>
</reference>
<feature type="compositionally biased region" description="Polar residues" evidence="1">
    <location>
        <begin position="25"/>
        <end position="40"/>
    </location>
</feature>
<evidence type="ECO:0000256" key="1">
    <source>
        <dbReference type="SAM" id="MobiDB-lite"/>
    </source>
</evidence>
<evidence type="ECO:0000313" key="4">
    <source>
        <dbReference type="EMBL" id="GIP53470.1"/>
    </source>
</evidence>
<dbReference type="InterPro" id="IPR019606">
    <property type="entry name" value="GerMN"/>
</dbReference>
<sequence length="203" mass="21939">MNRKLYITGVIVLLLALSTGCGQKPGTSSPVDNSAEGNVQGTTTTTDTTTAAGLAEGGNGTDAGTGEQVSTEQTVTKTIETYYTDDEMLELTKSSVEIKYTEEQEKYLAALQTLKGSADTDLFALWKNVEFHSAKLENGQLTIDITLPDEARLGAGGEVLALDALKQTMFQFDEVKSIELLVDGKQRDTLMGHEELEHPMTRN</sequence>